<evidence type="ECO:0000256" key="5">
    <source>
        <dbReference type="PROSITE-ProRule" id="PRU00042"/>
    </source>
</evidence>
<comment type="caution">
    <text evidence="8">The sequence shown here is derived from an EMBL/GenBank/DDBJ whole genome shotgun (WGS) entry which is preliminary data.</text>
</comment>
<dbReference type="GO" id="GO:0008270">
    <property type="term" value="F:zinc ion binding"/>
    <property type="evidence" value="ECO:0007669"/>
    <property type="project" value="UniProtKB-KW"/>
</dbReference>
<evidence type="ECO:0000313" key="8">
    <source>
        <dbReference type="EMBL" id="KAK3900489.1"/>
    </source>
</evidence>
<feature type="non-terminal residue" evidence="8">
    <location>
        <position position="595"/>
    </location>
</feature>
<evidence type="ECO:0000256" key="3">
    <source>
        <dbReference type="ARBA" id="ARBA00022771"/>
    </source>
</evidence>
<organism evidence="8 9">
    <name type="scientific">Staphylotrichum tortipilum</name>
    <dbReference type="NCBI Taxonomy" id="2831512"/>
    <lineage>
        <taxon>Eukaryota</taxon>
        <taxon>Fungi</taxon>
        <taxon>Dikarya</taxon>
        <taxon>Ascomycota</taxon>
        <taxon>Pezizomycotina</taxon>
        <taxon>Sordariomycetes</taxon>
        <taxon>Sordariomycetidae</taxon>
        <taxon>Sordariales</taxon>
        <taxon>Chaetomiaceae</taxon>
        <taxon>Staphylotrichum</taxon>
    </lineage>
</organism>
<feature type="compositionally biased region" description="Low complexity" evidence="6">
    <location>
        <begin position="279"/>
        <end position="298"/>
    </location>
</feature>
<keyword evidence="1" id="KW-0479">Metal-binding</keyword>
<dbReference type="SMART" id="SM00355">
    <property type="entry name" value="ZnF_C2H2"/>
    <property type="match status" value="4"/>
</dbReference>
<proteinExistence type="predicted"/>
<feature type="region of interest" description="Disordered" evidence="6">
    <location>
        <begin position="171"/>
        <end position="208"/>
    </location>
</feature>
<dbReference type="Gene3D" id="3.30.160.60">
    <property type="entry name" value="Classic Zinc Finger"/>
    <property type="match status" value="1"/>
</dbReference>
<dbReference type="PROSITE" id="PS00028">
    <property type="entry name" value="ZINC_FINGER_C2H2_1"/>
    <property type="match status" value="1"/>
</dbReference>
<keyword evidence="2" id="KW-0677">Repeat</keyword>
<dbReference type="PROSITE" id="PS50157">
    <property type="entry name" value="ZINC_FINGER_C2H2_2"/>
    <property type="match status" value="1"/>
</dbReference>
<feature type="compositionally biased region" description="Low complexity" evidence="6">
    <location>
        <begin position="571"/>
        <end position="585"/>
    </location>
</feature>
<evidence type="ECO:0000313" key="9">
    <source>
        <dbReference type="Proteomes" id="UP001303889"/>
    </source>
</evidence>
<protein>
    <recommendedName>
        <fullName evidence="7">C2H2-type domain-containing protein</fullName>
    </recommendedName>
</protein>
<keyword evidence="4" id="KW-0862">Zinc</keyword>
<name>A0AAN6MH64_9PEZI</name>
<evidence type="ECO:0000259" key="7">
    <source>
        <dbReference type="PROSITE" id="PS50157"/>
    </source>
</evidence>
<keyword evidence="3 5" id="KW-0863">Zinc-finger</keyword>
<dbReference type="AlphaFoldDB" id="A0AAN6MH64"/>
<dbReference type="InterPro" id="IPR036236">
    <property type="entry name" value="Znf_C2H2_sf"/>
</dbReference>
<evidence type="ECO:0000256" key="1">
    <source>
        <dbReference type="ARBA" id="ARBA00022723"/>
    </source>
</evidence>
<dbReference type="PANTHER" id="PTHR24403:SF82">
    <property type="entry name" value="ZINC FINGER-CONTAINING UBIQUITIN PEPTIDASE 1"/>
    <property type="match status" value="1"/>
</dbReference>
<reference evidence="8" key="2">
    <citation type="submission" date="2023-05" db="EMBL/GenBank/DDBJ databases">
        <authorList>
            <consortium name="Lawrence Berkeley National Laboratory"/>
            <person name="Steindorff A."/>
            <person name="Hensen N."/>
            <person name="Bonometti L."/>
            <person name="Westerberg I."/>
            <person name="Brannstrom I.O."/>
            <person name="Guillou S."/>
            <person name="Cros-Aarteil S."/>
            <person name="Calhoun S."/>
            <person name="Haridas S."/>
            <person name="Kuo A."/>
            <person name="Mondo S."/>
            <person name="Pangilinan J."/>
            <person name="Riley R."/>
            <person name="Labutti K."/>
            <person name="Andreopoulos B."/>
            <person name="Lipzen A."/>
            <person name="Chen C."/>
            <person name="Yanf M."/>
            <person name="Daum C."/>
            <person name="Ng V."/>
            <person name="Clum A."/>
            <person name="Ohm R."/>
            <person name="Martin F."/>
            <person name="Silar P."/>
            <person name="Natvig D."/>
            <person name="Lalanne C."/>
            <person name="Gautier V."/>
            <person name="Ament-Velasquez S.L."/>
            <person name="Kruys A."/>
            <person name="Hutchinson M.I."/>
            <person name="Powell A.J."/>
            <person name="Barry K."/>
            <person name="Miller A.N."/>
            <person name="Grigoriev I.V."/>
            <person name="Debuchy R."/>
            <person name="Gladieux P."/>
            <person name="Thoren M.H."/>
            <person name="Johannesson H."/>
        </authorList>
    </citation>
    <scope>NUCLEOTIDE SEQUENCE</scope>
    <source>
        <strain evidence="8">CBS 103.79</strain>
    </source>
</reference>
<dbReference type="SUPFAM" id="SSF57667">
    <property type="entry name" value="beta-beta-alpha zinc fingers"/>
    <property type="match status" value="1"/>
</dbReference>
<feature type="region of interest" description="Disordered" evidence="6">
    <location>
        <begin position="279"/>
        <end position="325"/>
    </location>
</feature>
<feature type="domain" description="C2H2-type" evidence="7">
    <location>
        <begin position="13"/>
        <end position="40"/>
    </location>
</feature>
<accession>A0AAN6MH64</accession>
<feature type="compositionally biased region" description="Acidic residues" evidence="6">
    <location>
        <begin position="182"/>
        <end position="193"/>
    </location>
</feature>
<reference evidence="8" key="1">
    <citation type="journal article" date="2023" name="Mol. Phylogenet. Evol.">
        <title>Genome-scale phylogeny and comparative genomics of the fungal order Sordariales.</title>
        <authorList>
            <person name="Hensen N."/>
            <person name="Bonometti L."/>
            <person name="Westerberg I."/>
            <person name="Brannstrom I.O."/>
            <person name="Guillou S."/>
            <person name="Cros-Aarteil S."/>
            <person name="Calhoun S."/>
            <person name="Haridas S."/>
            <person name="Kuo A."/>
            <person name="Mondo S."/>
            <person name="Pangilinan J."/>
            <person name="Riley R."/>
            <person name="LaButti K."/>
            <person name="Andreopoulos B."/>
            <person name="Lipzen A."/>
            <person name="Chen C."/>
            <person name="Yan M."/>
            <person name="Daum C."/>
            <person name="Ng V."/>
            <person name="Clum A."/>
            <person name="Steindorff A."/>
            <person name="Ohm R.A."/>
            <person name="Martin F."/>
            <person name="Silar P."/>
            <person name="Natvig D.O."/>
            <person name="Lalanne C."/>
            <person name="Gautier V."/>
            <person name="Ament-Velasquez S.L."/>
            <person name="Kruys A."/>
            <person name="Hutchinson M.I."/>
            <person name="Powell A.J."/>
            <person name="Barry K."/>
            <person name="Miller A.N."/>
            <person name="Grigoriev I.V."/>
            <person name="Debuchy R."/>
            <person name="Gladieux P."/>
            <person name="Hiltunen Thoren M."/>
            <person name="Johannesson H."/>
        </authorList>
    </citation>
    <scope>NUCLEOTIDE SEQUENCE</scope>
    <source>
        <strain evidence="8">CBS 103.79</strain>
    </source>
</reference>
<evidence type="ECO:0000256" key="4">
    <source>
        <dbReference type="ARBA" id="ARBA00022833"/>
    </source>
</evidence>
<evidence type="ECO:0000256" key="2">
    <source>
        <dbReference type="ARBA" id="ARBA00022737"/>
    </source>
</evidence>
<feature type="region of interest" description="Disordered" evidence="6">
    <location>
        <begin position="101"/>
        <end position="155"/>
    </location>
</feature>
<evidence type="ECO:0000256" key="6">
    <source>
        <dbReference type="SAM" id="MobiDB-lite"/>
    </source>
</evidence>
<dbReference type="Proteomes" id="UP001303889">
    <property type="component" value="Unassembled WGS sequence"/>
</dbReference>
<gene>
    <name evidence="8" type="ORF">C8A05DRAFT_17205</name>
</gene>
<keyword evidence="9" id="KW-1185">Reference proteome</keyword>
<dbReference type="PANTHER" id="PTHR24403">
    <property type="entry name" value="ZINC FINGER PROTEIN"/>
    <property type="match status" value="1"/>
</dbReference>
<feature type="region of interest" description="Disordered" evidence="6">
    <location>
        <begin position="430"/>
        <end position="459"/>
    </location>
</feature>
<dbReference type="EMBL" id="MU855666">
    <property type="protein sequence ID" value="KAK3900489.1"/>
    <property type="molecule type" value="Genomic_DNA"/>
</dbReference>
<dbReference type="InterPro" id="IPR050688">
    <property type="entry name" value="Zinc_finger/UBP_domain"/>
</dbReference>
<feature type="region of interest" description="Disordered" evidence="6">
    <location>
        <begin position="567"/>
        <end position="595"/>
    </location>
</feature>
<dbReference type="InterPro" id="IPR013087">
    <property type="entry name" value="Znf_C2H2_type"/>
</dbReference>
<feature type="region of interest" description="Disordered" evidence="6">
    <location>
        <begin position="511"/>
        <end position="540"/>
    </location>
</feature>
<sequence>MAPQHAPRAAAVFACQTCSKSFPRRCDLNKHSKTHTRPYKCSEVPCKYHTIGWPTAKELERHNNDRHADKPVIHSCHFCTYTSRRKSNCKQHMEKAHSYIYVRTKPGGKRAARRRRHRAGSSAPSSGADADKHDDDNSSNGSSRLRLEHQSSGTSFAARIPREDSNSFNHFFDALGPHAGDDDNALDQDDADYDNARPGYLPWNSPGTRLRDNESLIEKFDEDYDSFQGNLGNQAADFGGPGLGLLSPALISPTAVGGQQIQEGPRSAAAGQVAVATARPPARAALSTALKRPGSPSDGDGDDDPAGPLKKQRPNPGAEPFTDLDMPDIFRYAHPGIYDRERSDKYVACHTLHREVSTLVPSHCLKVSPRLISSFDMPDTGFRHRRVGVCRFCWTLFSDREAFAEHVSKPCQRVSKGKLEKWRIIHDSFTPLADSTRPDSSDTLAGEEGPSGEDSHAARELDRLQREHEELRRRNAQLEQQVAQLVVPAGTGAQNSNMMAAAVSQGVPNASTAPSLANPGRFPAPSSNNPGRSPALPALPDRDSLVRHMDSQPTNVNVQGFVREVEDAHRSISPTGSARSSASRATIHRVPPSPP</sequence>
<feature type="compositionally biased region" description="Basic residues" evidence="6">
    <location>
        <begin position="106"/>
        <end position="119"/>
    </location>
</feature>